<keyword evidence="5 7" id="KW-1133">Transmembrane helix</keyword>
<comment type="subcellular location">
    <subcellularLocation>
        <location evidence="1 7">Cell membrane</location>
        <topology evidence="1 7">Multi-pass membrane protein</topology>
    </subcellularLocation>
</comment>
<dbReference type="HOGENOM" id="CLU_016047_0_1_9"/>
<evidence type="ECO:0000256" key="8">
    <source>
        <dbReference type="SAM" id="MobiDB-lite"/>
    </source>
</evidence>
<reference evidence="11" key="1">
    <citation type="submission" date="2011-06" db="EMBL/GenBank/DDBJ databases">
        <title>Complete genome sequence of Paenibacillus mucilaginosus KNP414.</title>
        <authorList>
            <person name="Wang J."/>
            <person name="Hu S."/>
            <person name="Hu X."/>
            <person name="Zhang B."/>
            <person name="Dong D."/>
            <person name="Zhang S."/>
            <person name="Zhao K."/>
            <person name="Wu D."/>
        </authorList>
    </citation>
    <scope>NUCLEOTIDE SEQUENCE [LARGE SCALE GENOMIC DNA]</scope>
    <source>
        <strain evidence="11">KNP414</strain>
    </source>
</reference>
<dbReference type="CDD" id="cd06261">
    <property type="entry name" value="TM_PBP2"/>
    <property type="match status" value="1"/>
</dbReference>
<dbReference type="Pfam" id="PF00528">
    <property type="entry name" value="BPD_transp_1"/>
    <property type="match status" value="1"/>
</dbReference>
<feature type="transmembrane region" description="Helical" evidence="7">
    <location>
        <begin position="268"/>
        <end position="285"/>
    </location>
</feature>
<dbReference type="Proteomes" id="UP000006620">
    <property type="component" value="Chromosome"/>
</dbReference>
<protein>
    <submittedName>
        <fullName evidence="10">Binding-protein-dependent transport systems inner membrane component</fullName>
    </submittedName>
</protein>
<reference evidence="10 11" key="2">
    <citation type="journal article" date="2013" name="Genome Announc.">
        <title>Genome Sequence of Growth-Improving Paenibacillus mucilaginosus Strain KNP414.</title>
        <authorList>
            <person name="Lu J.J."/>
            <person name="Wang J.F."/>
            <person name="Hu X.F."/>
        </authorList>
    </citation>
    <scope>NUCLEOTIDE SEQUENCE [LARGE SCALE GENOMIC DNA]</scope>
    <source>
        <strain evidence="10 11">KNP414</strain>
    </source>
</reference>
<evidence type="ECO:0000256" key="3">
    <source>
        <dbReference type="ARBA" id="ARBA00022475"/>
    </source>
</evidence>
<dbReference type="PANTHER" id="PTHR43227">
    <property type="entry name" value="BLL4140 PROTEIN"/>
    <property type="match status" value="1"/>
</dbReference>
<feature type="region of interest" description="Disordered" evidence="8">
    <location>
        <begin position="1"/>
        <end position="21"/>
    </location>
</feature>
<evidence type="ECO:0000256" key="6">
    <source>
        <dbReference type="ARBA" id="ARBA00023136"/>
    </source>
</evidence>
<dbReference type="KEGG" id="pms:KNP414_00307"/>
<keyword evidence="2 7" id="KW-0813">Transport</keyword>
<evidence type="ECO:0000256" key="5">
    <source>
        <dbReference type="ARBA" id="ARBA00022989"/>
    </source>
</evidence>
<comment type="similarity">
    <text evidence="7">Belongs to the binding-protein-dependent transport system permease family.</text>
</comment>
<dbReference type="GO" id="GO:0005886">
    <property type="term" value="C:plasma membrane"/>
    <property type="evidence" value="ECO:0007669"/>
    <property type="project" value="UniProtKB-SubCell"/>
</dbReference>
<feature type="transmembrane region" description="Helical" evidence="7">
    <location>
        <begin position="230"/>
        <end position="248"/>
    </location>
</feature>
<dbReference type="AlphaFoldDB" id="F8FMC4"/>
<name>F8FMC4_PAEMK</name>
<dbReference type="EMBL" id="CP002869">
    <property type="protein sequence ID" value="AEI38932.1"/>
    <property type="molecule type" value="Genomic_DNA"/>
</dbReference>
<dbReference type="PROSITE" id="PS50928">
    <property type="entry name" value="ABC_TM1"/>
    <property type="match status" value="1"/>
</dbReference>
<feature type="transmembrane region" description="Helical" evidence="7">
    <location>
        <begin position="34"/>
        <end position="51"/>
    </location>
</feature>
<evidence type="ECO:0000256" key="2">
    <source>
        <dbReference type="ARBA" id="ARBA00022448"/>
    </source>
</evidence>
<keyword evidence="6 7" id="KW-0472">Membrane</keyword>
<feature type="transmembrane region" description="Helical" evidence="7">
    <location>
        <begin position="100"/>
        <end position="121"/>
    </location>
</feature>
<feature type="transmembrane region" description="Helical" evidence="7">
    <location>
        <begin position="183"/>
        <end position="209"/>
    </location>
</feature>
<organism evidence="10 11">
    <name type="scientific">Paenibacillus mucilaginosus (strain KNP414)</name>
    <dbReference type="NCBI Taxonomy" id="1036673"/>
    <lineage>
        <taxon>Bacteria</taxon>
        <taxon>Bacillati</taxon>
        <taxon>Bacillota</taxon>
        <taxon>Bacilli</taxon>
        <taxon>Bacillales</taxon>
        <taxon>Paenibacillaceae</taxon>
        <taxon>Paenibacillus</taxon>
    </lineage>
</organism>
<dbReference type="InterPro" id="IPR050809">
    <property type="entry name" value="UgpAE/MalFG_permease"/>
</dbReference>
<dbReference type="Gene3D" id="1.10.3720.10">
    <property type="entry name" value="MetI-like"/>
    <property type="match status" value="1"/>
</dbReference>
<dbReference type="InterPro" id="IPR035906">
    <property type="entry name" value="MetI-like_sf"/>
</dbReference>
<evidence type="ECO:0000256" key="7">
    <source>
        <dbReference type="RuleBase" id="RU363032"/>
    </source>
</evidence>
<proteinExistence type="inferred from homology"/>
<dbReference type="SUPFAM" id="SSF161098">
    <property type="entry name" value="MetI-like"/>
    <property type="match status" value="1"/>
</dbReference>
<accession>F8FMC4</accession>
<evidence type="ECO:0000313" key="10">
    <source>
        <dbReference type="EMBL" id="AEI38932.1"/>
    </source>
</evidence>
<feature type="transmembrane region" description="Helical" evidence="7">
    <location>
        <begin position="297"/>
        <end position="315"/>
    </location>
</feature>
<dbReference type="PATRIC" id="fig|1036673.3.peg.264"/>
<feature type="transmembrane region" description="Helical" evidence="7">
    <location>
        <begin position="142"/>
        <end position="163"/>
    </location>
</feature>
<evidence type="ECO:0000256" key="4">
    <source>
        <dbReference type="ARBA" id="ARBA00022692"/>
    </source>
</evidence>
<dbReference type="RefSeq" id="WP_013914098.1">
    <property type="nucleotide sequence ID" value="NC_015690.1"/>
</dbReference>
<keyword evidence="3" id="KW-1003">Cell membrane</keyword>
<feature type="domain" description="ABC transmembrane type-1" evidence="9">
    <location>
        <begin position="96"/>
        <end position="311"/>
    </location>
</feature>
<evidence type="ECO:0000256" key="1">
    <source>
        <dbReference type="ARBA" id="ARBA00004651"/>
    </source>
</evidence>
<dbReference type="GO" id="GO:0055085">
    <property type="term" value="P:transmembrane transport"/>
    <property type="evidence" value="ECO:0007669"/>
    <property type="project" value="InterPro"/>
</dbReference>
<dbReference type="PANTHER" id="PTHR43227:SF11">
    <property type="entry name" value="BLL4140 PROTEIN"/>
    <property type="match status" value="1"/>
</dbReference>
<keyword evidence="4 7" id="KW-0812">Transmembrane</keyword>
<evidence type="ECO:0000259" key="9">
    <source>
        <dbReference type="PROSITE" id="PS50928"/>
    </source>
</evidence>
<sequence>MKSVQTSRLGSLGAEERPGLSGERLRRRRQWKQNVPLLLMFLPGVLFYVIFKYVPMGGLVIAFKDYNFADGVFGSPWVGWANFELLFSQAQTLNIIRNTLLLSLLSLVVGFPVPIVLAILLNEARRMWFKRIVQTLVYLPHFLSWVIVGGIVLSLFSLESGSINRWITSLAGEPYPFLYEPVSWIAVFIGSGIWKEMGFSAIIYLAALTTIDPHLYESAAMDGAGKLRQIWHITLPGISSTVILLLILGVGKIMEVGFDQVWVLQNEAVSSVSGVISTYIYTFGIQRGQFSVTTAMGLFDSLVGFILVLTANSIARRFNQGLW</sequence>
<gene>
    <name evidence="10" type="ordered locus">KNP414_00307</name>
</gene>
<evidence type="ECO:0000313" key="11">
    <source>
        <dbReference type="Proteomes" id="UP000006620"/>
    </source>
</evidence>
<dbReference type="InterPro" id="IPR000515">
    <property type="entry name" value="MetI-like"/>
</dbReference>